<keyword evidence="3 6" id="KW-0812">Transmembrane</keyword>
<feature type="transmembrane region" description="Helical" evidence="6">
    <location>
        <begin position="256"/>
        <end position="276"/>
    </location>
</feature>
<evidence type="ECO:0000313" key="9">
    <source>
        <dbReference type="Proteomes" id="UP000664382"/>
    </source>
</evidence>
<feature type="transmembrane region" description="Helical" evidence="6">
    <location>
        <begin position="376"/>
        <end position="394"/>
    </location>
</feature>
<evidence type="ECO:0000313" key="8">
    <source>
        <dbReference type="EMBL" id="MBO1900930.1"/>
    </source>
</evidence>
<keyword evidence="5 6" id="KW-0472">Membrane</keyword>
<comment type="caution">
    <text evidence="8">The sequence shown here is derived from an EMBL/GenBank/DDBJ whole genome shotgun (WGS) entry which is preliminary data.</text>
</comment>
<dbReference type="InterPro" id="IPR020846">
    <property type="entry name" value="MFS_dom"/>
</dbReference>
<keyword evidence="4 6" id="KW-1133">Transmembrane helix</keyword>
<dbReference type="PROSITE" id="PS50850">
    <property type="entry name" value="MFS"/>
    <property type="match status" value="1"/>
</dbReference>
<dbReference type="PANTHER" id="PTHR43124:SF3">
    <property type="entry name" value="CHLORAMPHENICOL EFFLUX PUMP RV0191"/>
    <property type="match status" value="1"/>
</dbReference>
<feature type="transmembrane region" description="Helical" evidence="6">
    <location>
        <begin position="173"/>
        <end position="195"/>
    </location>
</feature>
<feature type="transmembrane region" description="Helical" evidence="6">
    <location>
        <begin position="288"/>
        <end position="312"/>
    </location>
</feature>
<gene>
    <name evidence="8" type="ORF">J4H92_03080</name>
</gene>
<dbReference type="InterPro" id="IPR050189">
    <property type="entry name" value="MFS_Efflux_Transporters"/>
</dbReference>
<evidence type="ECO:0000256" key="5">
    <source>
        <dbReference type="ARBA" id="ARBA00023136"/>
    </source>
</evidence>
<dbReference type="Gene3D" id="1.20.1250.20">
    <property type="entry name" value="MFS general substrate transporter like domains"/>
    <property type="match status" value="1"/>
</dbReference>
<dbReference type="InterPro" id="IPR036259">
    <property type="entry name" value="MFS_trans_sf"/>
</dbReference>
<dbReference type="SUPFAM" id="SSF103473">
    <property type="entry name" value="MFS general substrate transporter"/>
    <property type="match status" value="1"/>
</dbReference>
<keyword evidence="9" id="KW-1185">Reference proteome</keyword>
<feature type="transmembrane region" description="Helical" evidence="6">
    <location>
        <begin position="346"/>
        <end position="370"/>
    </location>
</feature>
<dbReference type="Pfam" id="PF07690">
    <property type="entry name" value="MFS_1"/>
    <property type="match status" value="1"/>
</dbReference>
<dbReference type="PANTHER" id="PTHR43124">
    <property type="entry name" value="PURINE EFFLUX PUMP PBUE"/>
    <property type="match status" value="1"/>
</dbReference>
<name>A0A939MJ33_9MICO</name>
<feature type="transmembrane region" description="Helical" evidence="6">
    <location>
        <begin position="222"/>
        <end position="244"/>
    </location>
</feature>
<evidence type="ECO:0000256" key="3">
    <source>
        <dbReference type="ARBA" id="ARBA00022692"/>
    </source>
</evidence>
<dbReference type="EMBL" id="JAGDYM010000004">
    <property type="protein sequence ID" value="MBO1900930.1"/>
    <property type="molecule type" value="Genomic_DNA"/>
</dbReference>
<proteinExistence type="predicted"/>
<feature type="transmembrane region" description="Helical" evidence="6">
    <location>
        <begin position="318"/>
        <end position="339"/>
    </location>
</feature>
<reference evidence="8" key="1">
    <citation type="submission" date="2021-03" db="EMBL/GenBank/DDBJ databases">
        <title>Leucobacter chromiisoli sp. nov., isolated from chromium-containing soil of chemical plant.</title>
        <authorList>
            <person name="Xu Z."/>
        </authorList>
    </citation>
    <scope>NUCLEOTIDE SEQUENCE</scope>
    <source>
        <strain evidence="8">S27</strain>
    </source>
</reference>
<dbReference type="Proteomes" id="UP000664382">
    <property type="component" value="Unassembled WGS sequence"/>
</dbReference>
<feature type="transmembrane region" description="Helical" evidence="6">
    <location>
        <begin position="146"/>
        <end position="167"/>
    </location>
</feature>
<accession>A0A939MJ33</accession>
<dbReference type="GO" id="GO:0005886">
    <property type="term" value="C:plasma membrane"/>
    <property type="evidence" value="ECO:0007669"/>
    <property type="project" value="UniProtKB-SubCell"/>
</dbReference>
<keyword evidence="2" id="KW-1003">Cell membrane</keyword>
<evidence type="ECO:0000256" key="2">
    <source>
        <dbReference type="ARBA" id="ARBA00022475"/>
    </source>
</evidence>
<organism evidence="8 9">
    <name type="scientific">Leucobacter weissii</name>
    <dbReference type="NCBI Taxonomy" id="1983706"/>
    <lineage>
        <taxon>Bacteria</taxon>
        <taxon>Bacillati</taxon>
        <taxon>Actinomycetota</taxon>
        <taxon>Actinomycetes</taxon>
        <taxon>Micrococcales</taxon>
        <taxon>Microbacteriaceae</taxon>
        <taxon>Leucobacter</taxon>
    </lineage>
</organism>
<dbReference type="InterPro" id="IPR011701">
    <property type="entry name" value="MFS"/>
</dbReference>
<dbReference type="RefSeq" id="WP_208095808.1">
    <property type="nucleotide sequence ID" value="NZ_JAGDYM010000004.1"/>
</dbReference>
<feature type="domain" description="Major facilitator superfamily (MFS) profile" evidence="7">
    <location>
        <begin position="12"/>
        <end position="398"/>
    </location>
</feature>
<feature type="transmembrane region" description="Helical" evidence="6">
    <location>
        <begin position="59"/>
        <end position="78"/>
    </location>
</feature>
<feature type="transmembrane region" description="Helical" evidence="6">
    <location>
        <begin position="85"/>
        <end position="106"/>
    </location>
</feature>
<evidence type="ECO:0000256" key="4">
    <source>
        <dbReference type="ARBA" id="ARBA00022989"/>
    </source>
</evidence>
<evidence type="ECO:0000256" key="1">
    <source>
        <dbReference type="ARBA" id="ARBA00004651"/>
    </source>
</evidence>
<sequence>MTAPTDPSASPSGRARPLGLVLAGLTAATFWTVTAELLPSGLLPEMSRDLRVPESAIGALVSAWAITIAAAGIPLVRLTMRVPRAALLTTALGIVAAANLLTALAPDYALALLARVVAAAAHGLFWAVVVAYTASIVDPARLGRGLSIVLAGPTLAGLAGLPAAAALADRAGWRTVFAIVSALLALTALALRWLLPRDRREAAPAREPGAPAAARDRERRRVVLVTGAGGVVLVGHFAAFTYIVPLTLGHGGLPPGSAPVVLLLLGAAGGLGVLLAGFASDRLPRTGVVIAGGLVAAGLAMLLLGGFSPAVFLSGAAVWGLAVGAFPPLLQACVLRLAAPSFRGTAGGIIVTVLNLGVAVGAALGAVVIAWGQTQLLLVAALSTATGTAALALFSTADPVPDPVTAE</sequence>
<feature type="transmembrane region" description="Helical" evidence="6">
    <location>
        <begin position="112"/>
        <end position="134"/>
    </location>
</feature>
<dbReference type="AlphaFoldDB" id="A0A939MJ33"/>
<protein>
    <submittedName>
        <fullName evidence="8">MFS transporter</fullName>
    </submittedName>
</protein>
<dbReference type="GO" id="GO:0022857">
    <property type="term" value="F:transmembrane transporter activity"/>
    <property type="evidence" value="ECO:0007669"/>
    <property type="project" value="InterPro"/>
</dbReference>
<evidence type="ECO:0000256" key="6">
    <source>
        <dbReference type="SAM" id="Phobius"/>
    </source>
</evidence>
<evidence type="ECO:0000259" key="7">
    <source>
        <dbReference type="PROSITE" id="PS50850"/>
    </source>
</evidence>
<comment type="subcellular location">
    <subcellularLocation>
        <location evidence="1">Cell membrane</location>
        <topology evidence="1">Multi-pass membrane protein</topology>
    </subcellularLocation>
</comment>